<dbReference type="CDD" id="cd09071">
    <property type="entry name" value="FAR_C"/>
    <property type="match status" value="1"/>
</dbReference>
<evidence type="ECO:0000256" key="10">
    <source>
        <dbReference type="RuleBase" id="RU363097"/>
    </source>
</evidence>
<evidence type="ECO:0000256" key="2">
    <source>
        <dbReference type="ARBA" id="ARBA00005928"/>
    </source>
</evidence>
<comment type="caution">
    <text evidence="13">The sequence shown here is derived from an EMBL/GenBank/DDBJ whole genome shotgun (WGS) entry which is preliminary data.</text>
</comment>
<dbReference type="InterPro" id="IPR013120">
    <property type="entry name" value="FAR_NAD-bd"/>
</dbReference>
<dbReference type="GO" id="GO:0005777">
    <property type="term" value="C:peroxisome"/>
    <property type="evidence" value="ECO:0007669"/>
    <property type="project" value="TreeGrafter"/>
</dbReference>
<dbReference type="OrthoDB" id="429813at2759"/>
<dbReference type="GO" id="GO:0102965">
    <property type="term" value="F:alcohol-forming long-chain fatty acyl-CoA reductase activity"/>
    <property type="evidence" value="ECO:0007669"/>
    <property type="project" value="UniProtKB-EC"/>
</dbReference>
<keyword evidence="8 10" id="KW-0472">Membrane</keyword>
<dbReference type="EC" id="1.2.1.84" evidence="10"/>
<dbReference type="CDD" id="cd05236">
    <property type="entry name" value="FAR-N_SDR_e"/>
    <property type="match status" value="1"/>
</dbReference>
<name>A0A9J6CPK1_POLVA</name>
<dbReference type="Gene3D" id="3.40.50.720">
    <property type="entry name" value="NAD(P)-binding Rossmann-like Domain"/>
    <property type="match status" value="1"/>
</dbReference>
<feature type="domain" description="Thioester reductase (TE)" evidence="12">
    <location>
        <begin position="17"/>
        <end position="289"/>
    </location>
</feature>
<sequence>MKLNSVQEFYKDKTIFITGGSGFMGKVLIEKLLYSCSDVKELIILMRPKKGKTAQQRVDDFAKLPMFKRLLDEKPEMMLKIFPVWGEITQQNLGLSEEHLERVIQKSQIVFHFAASLKLEATLRHNVLMNLTGTQNVMKIAKQMKNLVQMVHLSTAFCCEDIEILEERVYDHPHSPHDLIRCAEWMSDEAMAAIQNDILGSQPNTYTYTKRLSEILVREQYDSEKFPIIIVRPSIVSPAFREPLPGWVDSLNGPPGIFYAAGMGVLRSMLIDPEGMIEGIPVDACINGILTLTKHVATEKRSKEIPVFNATIHESRRISNGRMFKYAKELGNMYPVTGLWYPDGSITESVYIHKLKTFFFQWIPAYFIDFLLLCFGQKRFMVYVQKRIQIGLQVLQFFTMHKWNFKSENFNGLTALQTPDEAEMFLFDSRNTGDEKEYLKNSLLGARQYCVKDPLSTLPRARLILKIQYVVHIFCKFMFWYFVISFLLRATGLMEPVHEFITSLKQSVHGYNSSSSIVGLVGLNTL</sequence>
<proteinExistence type="inferred from homology"/>
<evidence type="ECO:0000256" key="6">
    <source>
        <dbReference type="ARBA" id="ARBA00022989"/>
    </source>
</evidence>
<evidence type="ECO:0000259" key="12">
    <source>
        <dbReference type="Pfam" id="PF07993"/>
    </source>
</evidence>
<evidence type="ECO:0000256" key="5">
    <source>
        <dbReference type="ARBA" id="ARBA00022857"/>
    </source>
</evidence>
<comment type="function">
    <text evidence="10">Catalyzes the reduction of fatty acyl-CoA to fatty alcohols.</text>
</comment>
<keyword evidence="7 10" id="KW-0443">Lipid metabolism</keyword>
<evidence type="ECO:0000256" key="8">
    <source>
        <dbReference type="ARBA" id="ARBA00023136"/>
    </source>
</evidence>
<evidence type="ECO:0000259" key="11">
    <source>
        <dbReference type="Pfam" id="PF03015"/>
    </source>
</evidence>
<keyword evidence="10" id="KW-0560">Oxidoreductase</keyword>
<reference evidence="13" key="1">
    <citation type="submission" date="2021-03" db="EMBL/GenBank/DDBJ databases">
        <title>Chromosome level genome of the anhydrobiotic midge Polypedilum vanderplanki.</title>
        <authorList>
            <person name="Yoshida Y."/>
            <person name="Kikawada T."/>
            <person name="Gusev O."/>
        </authorList>
    </citation>
    <scope>NUCLEOTIDE SEQUENCE</scope>
    <source>
        <strain evidence="13">NIAS01</strain>
        <tissue evidence="13">Whole body or cell culture</tissue>
    </source>
</reference>
<accession>A0A9J6CPK1</accession>
<keyword evidence="5 10" id="KW-0521">NADP</keyword>
<feature type="transmembrane region" description="Helical" evidence="10">
    <location>
        <begin position="358"/>
        <end position="376"/>
    </location>
</feature>
<dbReference type="InterPro" id="IPR036291">
    <property type="entry name" value="NAD(P)-bd_dom_sf"/>
</dbReference>
<dbReference type="GO" id="GO:0016020">
    <property type="term" value="C:membrane"/>
    <property type="evidence" value="ECO:0007669"/>
    <property type="project" value="UniProtKB-SubCell"/>
</dbReference>
<protein>
    <recommendedName>
        <fullName evidence="10">Fatty acyl-CoA reductase</fullName>
        <ecNumber evidence="10">1.2.1.84</ecNumber>
    </recommendedName>
</protein>
<dbReference type="InterPro" id="IPR033640">
    <property type="entry name" value="FAR_C"/>
</dbReference>
<comment type="catalytic activity">
    <reaction evidence="9 10">
        <text>a long-chain fatty acyl-CoA + 2 NADPH + 2 H(+) = a long-chain primary fatty alcohol + 2 NADP(+) + CoA</text>
        <dbReference type="Rhea" id="RHEA:52716"/>
        <dbReference type="ChEBI" id="CHEBI:15378"/>
        <dbReference type="ChEBI" id="CHEBI:57287"/>
        <dbReference type="ChEBI" id="CHEBI:57783"/>
        <dbReference type="ChEBI" id="CHEBI:58349"/>
        <dbReference type="ChEBI" id="CHEBI:77396"/>
        <dbReference type="ChEBI" id="CHEBI:83139"/>
        <dbReference type="EC" id="1.2.1.84"/>
    </reaction>
</comment>
<dbReference type="PANTHER" id="PTHR11011:SF12">
    <property type="entry name" value="FATTY ACYL-COA REDUCTASE"/>
    <property type="match status" value="1"/>
</dbReference>
<evidence type="ECO:0000313" key="14">
    <source>
        <dbReference type="Proteomes" id="UP001107558"/>
    </source>
</evidence>
<dbReference type="SUPFAM" id="SSF51735">
    <property type="entry name" value="NAD(P)-binding Rossmann-fold domains"/>
    <property type="match status" value="1"/>
</dbReference>
<evidence type="ECO:0000256" key="1">
    <source>
        <dbReference type="ARBA" id="ARBA00004141"/>
    </source>
</evidence>
<feature type="transmembrane region" description="Helical" evidence="10">
    <location>
        <begin position="469"/>
        <end position="488"/>
    </location>
</feature>
<dbReference type="GO" id="GO:0035336">
    <property type="term" value="P:long-chain fatty-acyl-CoA metabolic process"/>
    <property type="evidence" value="ECO:0007669"/>
    <property type="project" value="TreeGrafter"/>
</dbReference>
<dbReference type="FunFam" id="3.40.50.720:FF:000143">
    <property type="entry name" value="Fatty acyl-CoA reductase"/>
    <property type="match status" value="1"/>
</dbReference>
<dbReference type="GO" id="GO:0080019">
    <property type="term" value="F:alcohol-forming very long-chain fatty acyl-CoA reductase activity"/>
    <property type="evidence" value="ECO:0007669"/>
    <property type="project" value="InterPro"/>
</dbReference>
<dbReference type="InterPro" id="IPR026055">
    <property type="entry name" value="FAR"/>
</dbReference>
<feature type="domain" description="Fatty acyl-CoA reductase C-terminal" evidence="11">
    <location>
        <begin position="360"/>
        <end position="453"/>
    </location>
</feature>
<evidence type="ECO:0000313" key="13">
    <source>
        <dbReference type="EMBL" id="KAG5683526.1"/>
    </source>
</evidence>
<comment type="similarity">
    <text evidence="2 10">Belongs to the fatty acyl-CoA reductase family.</text>
</comment>
<keyword evidence="14" id="KW-1185">Reference proteome</keyword>
<dbReference type="PANTHER" id="PTHR11011">
    <property type="entry name" value="MALE STERILITY PROTEIN 2-RELATED"/>
    <property type="match status" value="1"/>
</dbReference>
<dbReference type="Proteomes" id="UP001107558">
    <property type="component" value="Chromosome 1"/>
</dbReference>
<keyword evidence="3 10" id="KW-0444">Lipid biosynthesis</keyword>
<dbReference type="Pfam" id="PF03015">
    <property type="entry name" value="Sterile"/>
    <property type="match status" value="1"/>
</dbReference>
<keyword evidence="4 10" id="KW-0812">Transmembrane</keyword>
<evidence type="ECO:0000256" key="9">
    <source>
        <dbReference type="ARBA" id="ARBA00052530"/>
    </source>
</evidence>
<keyword evidence="6 10" id="KW-1133">Transmembrane helix</keyword>
<dbReference type="Pfam" id="PF07993">
    <property type="entry name" value="NAD_binding_4"/>
    <property type="match status" value="1"/>
</dbReference>
<dbReference type="AlphaFoldDB" id="A0A9J6CPK1"/>
<evidence type="ECO:0000256" key="7">
    <source>
        <dbReference type="ARBA" id="ARBA00023098"/>
    </source>
</evidence>
<dbReference type="EMBL" id="JADBJN010000001">
    <property type="protein sequence ID" value="KAG5683526.1"/>
    <property type="molecule type" value="Genomic_DNA"/>
</dbReference>
<gene>
    <name evidence="13" type="ORF">PVAND_012800</name>
</gene>
<evidence type="ECO:0000256" key="4">
    <source>
        <dbReference type="ARBA" id="ARBA00022692"/>
    </source>
</evidence>
<evidence type="ECO:0000256" key="3">
    <source>
        <dbReference type="ARBA" id="ARBA00022516"/>
    </source>
</evidence>
<comment type="subcellular location">
    <subcellularLocation>
        <location evidence="1">Membrane</location>
        <topology evidence="1">Multi-pass membrane protein</topology>
    </subcellularLocation>
</comment>
<organism evidence="13 14">
    <name type="scientific">Polypedilum vanderplanki</name>
    <name type="common">Sleeping chironomid midge</name>
    <dbReference type="NCBI Taxonomy" id="319348"/>
    <lineage>
        <taxon>Eukaryota</taxon>
        <taxon>Metazoa</taxon>
        <taxon>Ecdysozoa</taxon>
        <taxon>Arthropoda</taxon>
        <taxon>Hexapoda</taxon>
        <taxon>Insecta</taxon>
        <taxon>Pterygota</taxon>
        <taxon>Neoptera</taxon>
        <taxon>Endopterygota</taxon>
        <taxon>Diptera</taxon>
        <taxon>Nematocera</taxon>
        <taxon>Chironomoidea</taxon>
        <taxon>Chironomidae</taxon>
        <taxon>Chironominae</taxon>
        <taxon>Polypedilum</taxon>
        <taxon>Polypedilum</taxon>
    </lineage>
</organism>